<keyword evidence="2" id="KW-1185">Reference proteome</keyword>
<gene>
    <name evidence="1" type="ORF">K0U00_37470</name>
</gene>
<dbReference type="Proteomes" id="UP001519887">
    <property type="component" value="Unassembled WGS sequence"/>
</dbReference>
<reference evidence="1 2" key="1">
    <citation type="submission" date="2021-07" db="EMBL/GenBank/DDBJ databases">
        <title>Paenibacillus radiodurans sp. nov., isolated from the southeastern edge of Tengger Desert.</title>
        <authorList>
            <person name="Zhang G."/>
        </authorList>
    </citation>
    <scope>NUCLEOTIDE SEQUENCE [LARGE SCALE GENOMIC DNA]</scope>
    <source>
        <strain evidence="1 2">CCM 7311</strain>
    </source>
</reference>
<comment type="caution">
    <text evidence="1">The sequence shown here is derived from an EMBL/GenBank/DDBJ whole genome shotgun (WGS) entry which is preliminary data.</text>
</comment>
<accession>A0ABS7CFQ7</accession>
<name>A0ABS7CFQ7_9BACL</name>
<sequence>FAEQEKRRFDTKKVDRLCLQFENRIKRSAGNEPYPLVQLRGKGLEMDQRLEVLERFLLHYKETIQSKGELQDVAH</sequence>
<feature type="non-terminal residue" evidence="1">
    <location>
        <position position="1"/>
    </location>
</feature>
<organism evidence="1 2">
    <name type="scientific">Paenibacillus sepulcri</name>
    <dbReference type="NCBI Taxonomy" id="359917"/>
    <lineage>
        <taxon>Bacteria</taxon>
        <taxon>Bacillati</taxon>
        <taxon>Bacillota</taxon>
        <taxon>Bacilli</taxon>
        <taxon>Bacillales</taxon>
        <taxon>Paenibacillaceae</taxon>
        <taxon>Paenibacillus</taxon>
    </lineage>
</organism>
<dbReference type="EMBL" id="JAHZIK010001818">
    <property type="protein sequence ID" value="MBW7459765.1"/>
    <property type="molecule type" value="Genomic_DNA"/>
</dbReference>
<evidence type="ECO:0000313" key="1">
    <source>
        <dbReference type="EMBL" id="MBW7459765.1"/>
    </source>
</evidence>
<protein>
    <submittedName>
        <fullName evidence="1">Uncharacterized protein</fullName>
    </submittedName>
</protein>
<proteinExistence type="predicted"/>
<evidence type="ECO:0000313" key="2">
    <source>
        <dbReference type="Proteomes" id="UP001519887"/>
    </source>
</evidence>